<evidence type="ECO:0000256" key="1">
    <source>
        <dbReference type="SAM" id="MobiDB-lite"/>
    </source>
</evidence>
<feature type="signal peptide" evidence="2">
    <location>
        <begin position="1"/>
        <end position="24"/>
    </location>
</feature>
<evidence type="ECO:0008006" key="5">
    <source>
        <dbReference type="Google" id="ProtNLM"/>
    </source>
</evidence>
<dbReference type="EMBL" id="CABVHO010000006">
    <property type="protein sequence ID" value="VVN53048.1"/>
    <property type="molecule type" value="Genomic_DNA"/>
</dbReference>
<organism evidence="3 4">
    <name type="scientific">Pseudomonas fluorescens</name>
    <dbReference type="NCBI Taxonomy" id="294"/>
    <lineage>
        <taxon>Bacteria</taxon>
        <taxon>Pseudomonadati</taxon>
        <taxon>Pseudomonadota</taxon>
        <taxon>Gammaproteobacteria</taxon>
        <taxon>Pseudomonadales</taxon>
        <taxon>Pseudomonadaceae</taxon>
        <taxon>Pseudomonas</taxon>
    </lineage>
</organism>
<dbReference type="RefSeq" id="WP_095000285.1">
    <property type="nucleotide sequence ID" value="NZ_CABVHO010000006.1"/>
</dbReference>
<dbReference type="AlphaFoldDB" id="A0A5E6YGA3"/>
<evidence type="ECO:0000313" key="3">
    <source>
        <dbReference type="EMBL" id="VVN53048.1"/>
    </source>
</evidence>
<feature type="chain" id="PRO_5022820871" description="Heme utilization protein" evidence="2">
    <location>
        <begin position="25"/>
        <end position="266"/>
    </location>
</feature>
<dbReference type="OrthoDB" id="7024182at2"/>
<protein>
    <recommendedName>
        <fullName evidence="5">Heme utilization protein</fullName>
    </recommendedName>
</protein>
<gene>
    <name evidence="3" type="ORF">PS685_01124</name>
</gene>
<reference evidence="3 4" key="1">
    <citation type="submission" date="2019-09" db="EMBL/GenBank/DDBJ databases">
        <authorList>
            <person name="Chandra G."/>
            <person name="Truman W A."/>
        </authorList>
    </citation>
    <scope>NUCLEOTIDE SEQUENCE [LARGE SCALE GENOMIC DNA]</scope>
    <source>
        <strain evidence="3">PS685</strain>
    </source>
</reference>
<dbReference type="Proteomes" id="UP000326437">
    <property type="component" value="Unassembled WGS sequence"/>
</dbReference>
<sequence precursor="true">MKPSIALKPLAFALATLVAVSAQANGNGNGNNNPPPPSTPPAYTLDPNAAAAAVVIDVQNSHNNKVTNKAVENNATIKDSIKGSEGNMGANAASGSGNQQDNAVAIATSDESFVFGTAASLTSATQTNSHNNSHNYGAQNNASIKSSANGSSGNVGINVASGEFNQQKNNLAIAVSNGRIASAGATASQTSNNLSVINEAGASYLSNVNTWNQGSGWNNKTPVVNNATMDHSFNGYSGNGGANIAAGTGNQQSNSLSIAAGCKVCM</sequence>
<evidence type="ECO:0000256" key="2">
    <source>
        <dbReference type="SAM" id="SignalP"/>
    </source>
</evidence>
<evidence type="ECO:0000313" key="4">
    <source>
        <dbReference type="Proteomes" id="UP000326437"/>
    </source>
</evidence>
<name>A0A5E6YGA3_PSEFL</name>
<keyword evidence="2" id="KW-0732">Signal</keyword>
<proteinExistence type="predicted"/>
<accession>A0A5E6YGA3</accession>
<feature type="region of interest" description="Disordered" evidence="1">
    <location>
        <begin position="125"/>
        <end position="151"/>
    </location>
</feature>
<dbReference type="GeneID" id="89544636"/>